<evidence type="ECO:0000313" key="10">
    <source>
        <dbReference type="Proteomes" id="UP001596107"/>
    </source>
</evidence>
<keyword evidence="3" id="KW-1003">Cell membrane</keyword>
<dbReference type="EMBL" id="JBHSNB010000002">
    <property type="protein sequence ID" value="MFC5585357.1"/>
    <property type="molecule type" value="Genomic_DNA"/>
</dbReference>
<keyword evidence="4 7" id="KW-0812">Transmembrane</keyword>
<keyword evidence="5 7" id="KW-1133">Transmembrane helix</keyword>
<dbReference type="SUPFAM" id="SSF161098">
    <property type="entry name" value="MetI-like"/>
    <property type="match status" value="1"/>
</dbReference>
<reference evidence="10" key="1">
    <citation type="journal article" date="2019" name="Int. J. Syst. Evol. Microbiol.">
        <title>The Global Catalogue of Microorganisms (GCM) 10K type strain sequencing project: providing services to taxonomists for standard genome sequencing and annotation.</title>
        <authorList>
            <consortium name="The Broad Institute Genomics Platform"/>
            <consortium name="The Broad Institute Genome Sequencing Center for Infectious Disease"/>
            <person name="Wu L."/>
            <person name="Ma J."/>
        </authorList>
    </citation>
    <scope>NUCLEOTIDE SEQUENCE [LARGE SCALE GENOMIC DNA]</scope>
    <source>
        <strain evidence="10">JCM 3366</strain>
    </source>
</reference>
<dbReference type="PROSITE" id="PS50928">
    <property type="entry name" value="ABC_TM1"/>
    <property type="match status" value="1"/>
</dbReference>
<keyword evidence="6 7" id="KW-0472">Membrane</keyword>
<dbReference type="Pfam" id="PF00528">
    <property type="entry name" value="BPD_transp_1"/>
    <property type="match status" value="1"/>
</dbReference>
<dbReference type="Proteomes" id="UP001596107">
    <property type="component" value="Unassembled WGS sequence"/>
</dbReference>
<dbReference type="Pfam" id="PF19300">
    <property type="entry name" value="BPD_transp_1_N"/>
    <property type="match status" value="1"/>
</dbReference>
<evidence type="ECO:0000256" key="4">
    <source>
        <dbReference type="ARBA" id="ARBA00022692"/>
    </source>
</evidence>
<dbReference type="InterPro" id="IPR000515">
    <property type="entry name" value="MetI-like"/>
</dbReference>
<organism evidence="9 10">
    <name type="scientific">Nitratireductor kimnyeongensis</name>
    <dbReference type="NCBI Taxonomy" id="430679"/>
    <lineage>
        <taxon>Bacteria</taxon>
        <taxon>Pseudomonadati</taxon>
        <taxon>Pseudomonadota</taxon>
        <taxon>Alphaproteobacteria</taxon>
        <taxon>Hyphomicrobiales</taxon>
        <taxon>Phyllobacteriaceae</taxon>
        <taxon>Nitratireductor</taxon>
    </lineage>
</organism>
<feature type="transmembrane region" description="Helical" evidence="7">
    <location>
        <begin position="281"/>
        <end position="307"/>
    </location>
</feature>
<dbReference type="CDD" id="cd06261">
    <property type="entry name" value="TM_PBP2"/>
    <property type="match status" value="1"/>
</dbReference>
<gene>
    <name evidence="9" type="ORF">ACFPOD_09545</name>
</gene>
<feature type="domain" description="ABC transmembrane type-1" evidence="8">
    <location>
        <begin position="95"/>
        <end position="304"/>
    </location>
</feature>
<dbReference type="PANTHER" id="PTHR43163:SF6">
    <property type="entry name" value="DIPEPTIDE TRANSPORT SYSTEM PERMEASE PROTEIN DPPB-RELATED"/>
    <property type="match status" value="1"/>
</dbReference>
<keyword evidence="2 7" id="KW-0813">Transport</keyword>
<evidence type="ECO:0000256" key="7">
    <source>
        <dbReference type="RuleBase" id="RU363032"/>
    </source>
</evidence>
<protein>
    <submittedName>
        <fullName evidence="9">ABC transporter permease</fullName>
    </submittedName>
</protein>
<proteinExistence type="inferred from homology"/>
<feature type="transmembrane region" description="Helical" evidence="7">
    <location>
        <begin position="235"/>
        <end position="261"/>
    </location>
</feature>
<comment type="similarity">
    <text evidence="7">Belongs to the binding-protein-dependent transport system permease family.</text>
</comment>
<dbReference type="InterPro" id="IPR035906">
    <property type="entry name" value="MetI-like_sf"/>
</dbReference>
<keyword evidence="10" id="KW-1185">Reference proteome</keyword>
<feature type="transmembrane region" description="Helical" evidence="7">
    <location>
        <begin position="177"/>
        <end position="197"/>
    </location>
</feature>
<comment type="subcellular location">
    <subcellularLocation>
        <location evidence="1 7">Cell membrane</location>
        <topology evidence="1 7">Multi-pass membrane protein</topology>
    </subcellularLocation>
</comment>
<evidence type="ECO:0000256" key="3">
    <source>
        <dbReference type="ARBA" id="ARBA00022475"/>
    </source>
</evidence>
<evidence type="ECO:0000256" key="5">
    <source>
        <dbReference type="ARBA" id="ARBA00022989"/>
    </source>
</evidence>
<comment type="caution">
    <text evidence="9">The sequence shown here is derived from an EMBL/GenBank/DDBJ whole genome shotgun (WGS) entry which is preliminary data.</text>
</comment>
<dbReference type="RefSeq" id="WP_223021322.1">
    <property type="nucleotide sequence ID" value="NZ_CP078143.1"/>
</dbReference>
<accession>A0ABW0T803</accession>
<feature type="transmembrane region" description="Helical" evidence="7">
    <location>
        <begin position="134"/>
        <end position="157"/>
    </location>
</feature>
<evidence type="ECO:0000259" key="8">
    <source>
        <dbReference type="PROSITE" id="PS50928"/>
    </source>
</evidence>
<evidence type="ECO:0000313" key="9">
    <source>
        <dbReference type="EMBL" id="MFC5585357.1"/>
    </source>
</evidence>
<evidence type="ECO:0000256" key="1">
    <source>
        <dbReference type="ARBA" id="ARBA00004651"/>
    </source>
</evidence>
<dbReference type="Gene3D" id="1.10.3720.10">
    <property type="entry name" value="MetI-like"/>
    <property type="match status" value="1"/>
</dbReference>
<sequence>MLAYTLRRIAQAVPILLLVSLISFGIMQLVPGDPAAVLAGPNATPDELIKLRQTLGLDKSLLSQIMIFYGNLFQGDLGYSIILGEPVLKVVLERSPISISLALYSLALTVILGLSIGVIAAMKHNRWIDQAAMTFALIGVSVPNFWLGLVMIVLFSVHLGWLPTGGYVPFFEDPAGWFLAATMPALSLAMMQIGLLARLTRSTMLEVLGQDYIRTARAKGASEPRVIIKHAMSNVLIPVVTVLGMILSVLLSGSVIVETIFAVPGIGALLGNAILGRDYPMIQGGLIFVAAVLLILNIVVDVLYAWLDPRVRVQ</sequence>
<evidence type="ECO:0000256" key="6">
    <source>
        <dbReference type="ARBA" id="ARBA00023136"/>
    </source>
</evidence>
<dbReference type="PANTHER" id="PTHR43163">
    <property type="entry name" value="DIPEPTIDE TRANSPORT SYSTEM PERMEASE PROTEIN DPPB-RELATED"/>
    <property type="match status" value="1"/>
</dbReference>
<feature type="transmembrane region" description="Helical" evidence="7">
    <location>
        <begin position="101"/>
        <end position="122"/>
    </location>
</feature>
<name>A0ABW0T803_9HYPH</name>
<evidence type="ECO:0000256" key="2">
    <source>
        <dbReference type="ARBA" id="ARBA00022448"/>
    </source>
</evidence>
<dbReference type="InterPro" id="IPR045621">
    <property type="entry name" value="BPD_transp_1_N"/>
</dbReference>